<sequence>MSKEEPIDDVRGEELEDIIDPNDNLMDLGDSCDLFHCKRCRTSFDSEEKIDLHEGKCARSKPHVCVKCGAGFSRITTMNNHKKIHSNGYQPPLFSCTICAKTFRSQRTLKAHIPTHEFERVRDFACSECDKTYMNAKGLDQHVALTHKEKTHQCQICNKMFANHHKLKRHLSFHLDIRKFPCLDCDFKFKTSQALKRHSWVHNKEDPVTCELCGKRVADNGRLNEHINRKHNDQPKKVFPCDLCEVKLSSKTSLLEHKRRHLGLKPFQCPDCDKKFSDARSLRSHSATHSDKREFKCGHCSKDFKWLSNLKEHIDDMHTVHELKFSCPSCEMKFKSARHLKRHQRIHEKRERKFICQLCKKGFTSQNILNGHMKMHNDVRPFSCEMCSKTFRTKACLIDHMITHTGERAFACTQCDKRFGYSSALVKHMRLHTGERPYVCFICQEGFLEPKPLHVHMEKVHGATDNKPKKLFKCTLCYKKLCNKASLETHMRTHTDNSEFKCTICSKILACRSSMKVHMRNKHKAKVPEHKCTVCHKKYVNNKDLERHMDAMHNYHKNRNTEKSPEKHHMDDMNDLKGRIKRHVEDMNGHMGDIEDQRDTCSDDEHERDSQDIDSDVATKQNNNVDLPNKHGLKNGSVSAPRIEDDLFDENNPDMSISTLMAEKNVIKNLKRKCFVKLNRIVVPFDQLSGIKSGDSKLKEIANGNPRDQMLNGHARHDTDIDVMNFAIKTEPKNTIDVFENKVSNPKDSGDFVRDNSDEQRMIITDIFTDAQCKGTAEPRDTVNTTETMKAITADKPQDASETSNVEEDIAIEQQTSEDNHKPTENGPPRCECIIGQLSDPVIHSEQMKSPDNKTLIIPQTFIIKEEV</sequence>
<reference evidence="8" key="1">
    <citation type="submission" date="2022-03" db="EMBL/GenBank/DDBJ databases">
        <authorList>
            <person name="Martin C."/>
        </authorList>
    </citation>
    <scope>NUCLEOTIDE SEQUENCE</scope>
</reference>
<evidence type="ECO:0000256" key="4">
    <source>
        <dbReference type="ARBA" id="ARBA00022771"/>
    </source>
</evidence>
<dbReference type="Pfam" id="PF00096">
    <property type="entry name" value="zf-C2H2"/>
    <property type="match status" value="7"/>
</dbReference>
<comment type="caution">
    <text evidence="8">The sequence shown here is derived from an EMBL/GenBank/DDBJ whole genome shotgun (WGS) entry which is preliminary data.</text>
</comment>
<evidence type="ECO:0000256" key="1">
    <source>
        <dbReference type="ARBA" id="ARBA00004123"/>
    </source>
</evidence>
<feature type="region of interest" description="Disordered" evidence="7">
    <location>
        <begin position="587"/>
        <end position="638"/>
    </location>
</feature>
<keyword evidence="4" id="KW-0863">Zinc-finger</keyword>
<dbReference type="FunFam" id="3.30.160.60:FF:002343">
    <property type="entry name" value="Zinc finger protein 33A"/>
    <property type="match status" value="1"/>
</dbReference>
<evidence type="ECO:0000313" key="8">
    <source>
        <dbReference type="EMBL" id="CAH1781336.1"/>
    </source>
</evidence>
<dbReference type="PANTHER" id="PTHR24381">
    <property type="entry name" value="ZINC FINGER PROTEIN"/>
    <property type="match status" value="1"/>
</dbReference>
<dbReference type="InterPro" id="IPR013087">
    <property type="entry name" value="Znf_C2H2_type"/>
</dbReference>
<gene>
    <name evidence="8" type="ORF">OFUS_LOCUS7925</name>
</gene>
<keyword evidence="2" id="KW-0479">Metal-binding</keyword>
<dbReference type="GO" id="GO:0000977">
    <property type="term" value="F:RNA polymerase II transcription regulatory region sequence-specific DNA binding"/>
    <property type="evidence" value="ECO:0007669"/>
    <property type="project" value="TreeGrafter"/>
</dbReference>
<protein>
    <submittedName>
        <fullName evidence="8">Uncharacterized protein</fullName>
    </submittedName>
</protein>
<keyword evidence="6" id="KW-0539">Nucleus</keyword>
<keyword evidence="5" id="KW-0862">Zinc</keyword>
<dbReference type="AlphaFoldDB" id="A0A8J1UBT1"/>
<keyword evidence="9" id="KW-1185">Reference proteome</keyword>
<organism evidence="8 9">
    <name type="scientific">Owenia fusiformis</name>
    <name type="common">Polychaete worm</name>
    <dbReference type="NCBI Taxonomy" id="6347"/>
    <lineage>
        <taxon>Eukaryota</taxon>
        <taxon>Metazoa</taxon>
        <taxon>Spiralia</taxon>
        <taxon>Lophotrochozoa</taxon>
        <taxon>Annelida</taxon>
        <taxon>Polychaeta</taxon>
        <taxon>Sedentaria</taxon>
        <taxon>Canalipalpata</taxon>
        <taxon>Sabellida</taxon>
        <taxon>Oweniida</taxon>
        <taxon>Oweniidae</taxon>
        <taxon>Owenia</taxon>
    </lineage>
</organism>
<dbReference type="GO" id="GO:0000981">
    <property type="term" value="F:DNA-binding transcription factor activity, RNA polymerase II-specific"/>
    <property type="evidence" value="ECO:0007669"/>
    <property type="project" value="TreeGrafter"/>
</dbReference>
<dbReference type="Pfam" id="PF13912">
    <property type="entry name" value="zf-C2H2_6"/>
    <property type="match status" value="2"/>
</dbReference>
<dbReference type="PROSITE" id="PS00028">
    <property type="entry name" value="ZINC_FINGER_C2H2_1"/>
    <property type="match status" value="16"/>
</dbReference>
<dbReference type="PROSITE" id="PS50157">
    <property type="entry name" value="ZINC_FINGER_C2H2_2"/>
    <property type="match status" value="16"/>
</dbReference>
<evidence type="ECO:0000256" key="2">
    <source>
        <dbReference type="ARBA" id="ARBA00022723"/>
    </source>
</evidence>
<keyword evidence="3" id="KW-0677">Repeat</keyword>
<evidence type="ECO:0000313" key="9">
    <source>
        <dbReference type="Proteomes" id="UP000749559"/>
    </source>
</evidence>
<dbReference type="FunFam" id="3.30.160.60:FF:000624">
    <property type="entry name" value="zinc finger protein 697"/>
    <property type="match status" value="1"/>
</dbReference>
<dbReference type="Gene3D" id="3.30.160.60">
    <property type="entry name" value="Classic Zinc Finger"/>
    <property type="match status" value="11"/>
</dbReference>
<evidence type="ECO:0000256" key="3">
    <source>
        <dbReference type="ARBA" id="ARBA00022737"/>
    </source>
</evidence>
<dbReference type="PANTHER" id="PTHR24381:SF393">
    <property type="entry name" value="CHROMATIN-LINKED ADAPTOR FOR MSL PROTEINS, ISOFORM B"/>
    <property type="match status" value="1"/>
</dbReference>
<dbReference type="Proteomes" id="UP000749559">
    <property type="component" value="Unassembled WGS sequence"/>
</dbReference>
<dbReference type="SMART" id="SM00355">
    <property type="entry name" value="ZnF_C2H2"/>
    <property type="match status" value="17"/>
</dbReference>
<name>A0A8J1UBT1_OWEFU</name>
<dbReference type="FunFam" id="3.30.160.60:FF:000303">
    <property type="entry name" value="Zinc finger protein 41"/>
    <property type="match status" value="1"/>
</dbReference>
<evidence type="ECO:0000256" key="5">
    <source>
        <dbReference type="ARBA" id="ARBA00022833"/>
    </source>
</evidence>
<evidence type="ECO:0000256" key="7">
    <source>
        <dbReference type="SAM" id="MobiDB-lite"/>
    </source>
</evidence>
<evidence type="ECO:0000256" key="6">
    <source>
        <dbReference type="ARBA" id="ARBA00023242"/>
    </source>
</evidence>
<feature type="compositionally biased region" description="Basic and acidic residues" evidence="7">
    <location>
        <begin position="587"/>
        <end position="611"/>
    </location>
</feature>
<accession>A0A8J1UBT1</accession>
<dbReference type="InterPro" id="IPR036236">
    <property type="entry name" value="Znf_C2H2_sf"/>
</dbReference>
<dbReference type="SUPFAM" id="SSF57667">
    <property type="entry name" value="beta-beta-alpha zinc fingers"/>
    <property type="match status" value="10"/>
</dbReference>
<dbReference type="GO" id="GO:0005634">
    <property type="term" value="C:nucleus"/>
    <property type="evidence" value="ECO:0007669"/>
    <property type="project" value="UniProtKB-SubCell"/>
</dbReference>
<comment type="subcellular location">
    <subcellularLocation>
        <location evidence="1">Nucleus</location>
    </subcellularLocation>
</comment>
<dbReference type="GO" id="GO:0008270">
    <property type="term" value="F:zinc ion binding"/>
    <property type="evidence" value="ECO:0007669"/>
    <property type="project" value="UniProtKB-KW"/>
</dbReference>
<dbReference type="EMBL" id="CAIIXF020000004">
    <property type="protein sequence ID" value="CAH1781336.1"/>
    <property type="molecule type" value="Genomic_DNA"/>
</dbReference>
<dbReference type="OrthoDB" id="40579at2759"/>
<proteinExistence type="predicted"/>